<reference evidence="2 3" key="1">
    <citation type="submission" date="2020-07" db="EMBL/GenBank/DDBJ databases">
        <title>Comparative genomics of pyrophilous fungi reveals a link between fire events and developmental genes.</title>
        <authorList>
            <consortium name="DOE Joint Genome Institute"/>
            <person name="Steindorff A.S."/>
            <person name="Carver A."/>
            <person name="Calhoun S."/>
            <person name="Stillman K."/>
            <person name="Liu H."/>
            <person name="Lipzen A."/>
            <person name="Pangilinan J."/>
            <person name="Labutti K."/>
            <person name="Bruns T.D."/>
            <person name="Grigoriev I.V."/>
        </authorList>
    </citation>
    <scope>NUCLEOTIDE SEQUENCE [LARGE SCALE GENOMIC DNA]</scope>
    <source>
        <strain evidence="2 3">CBS 144469</strain>
    </source>
</reference>
<accession>A0A8H6I6T2</accession>
<evidence type="ECO:0000256" key="1">
    <source>
        <dbReference type="SAM" id="MobiDB-lite"/>
    </source>
</evidence>
<dbReference type="OrthoDB" id="2949235at2759"/>
<organism evidence="2 3">
    <name type="scientific">Ephemerocybe angulata</name>
    <dbReference type="NCBI Taxonomy" id="980116"/>
    <lineage>
        <taxon>Eukaryota</taxon>
        <taxon>Fungi</taxon>
        <taxon>Dikarya</taxon>
        <taxon>Basidiomycota</taxon>
        <taxon>Agaricomycotina</taxon>
        <taxon>Agaricomycetes</taxon>
        <taxon>Agaricomycetidae</taxon>
        <taxon>Agaricales</taxon>
        <taxon>Agaricineae</taxon>
        <taxon>Psathyrellaceae</taxon>
        <taxon>Ephemerocybe</taxon>
    </lineage>
</organism>
<dbReference type="AlphaFoldDB" id="A0A8H6I6T2"/>
<proteinExistence type="predicted"/>
<protein>
    <submittedName>
        <fullName evidence="2">Uncharacterized protein</fullName>
    </submittedName>
</protein>
<name>A0A8H6I6T2_9AGAR</name>
<evidence type="ECO:0000313" key="3">
    <source>
        <dbReference type="Proteomes" id="UP000521943"/>
    </source>
</evidence>
<keyword evidence="3" id="KW-1185">Reference proteome</keyword>
<feature type="region of interest" description="Disordered" evidence="1">
    <location>
        <begin position="1"/>
        <end position="23"/>
    </location>
</feature>
<dbReference type="Proteomes" id="UP000521943">
    <property type="component" value="Unassembled WGS sequence"/>
</dbReference>
<gene>
    <name evidence="2" type="ORF">DFP72DRAFT_1167297</name>
</gene>
<sequence length="246" mass="27663">MSRSTSIKSGTRPPPPSSNTTWAPDMLKKLYDESYPRFLLFGKGKQPLPEGIIPPSTRTPRYLLGWMIRVPEIRTLAANYLAFRFDVTWPIWKAKNFKPATQSEMNRVGLQVPQLWKVGENYVIISIAQNHPVMMAALKSEKNRRVLLKQALGALDLAPGCFEPLTIENLIWLRWEKGAQFSDADYPCVGEHLWSDDSESVGSGELSTLPPLPKEMVAIIETRYRYDGSATTKAVPSSEVTPEEAK</sequence>
<dbReference type="EMBL" id="JACGCI010000017">
    <property type="protein sequence ID" value="KAF6758954.1"/>
    <property type="molecule type" value="Genomic_DNA"/>
</dbReference>
<comment type="caution">
    <text evidence="2">The sequence shown here is derived from an EMBL/GenBank/DDBJ whole genome shotgun (WGS) entry which is preliminary data.</text>
</comment>
<evidence type="ECO:0000313" key="2">
    <source>
        <dbReference type="EMBL" id="KAF6758954.1"/>
    </source>
</evidence>